<dbReference type="GO" id="GO:0009272">
    <property type="term" value="P:fungal-type cell wall biogenesis"/>
    <property type="evidence" value="ECO:0007669"/>
    <property type="project" value="TreeGrafter"/>
</dbReference>
<comment type="similarity">
    <text evidence="3 10">Belongs to the glycosyl hydrolase 76 family.</text>
</comment>
<evidence type="ECO:0000256" key="3">
    <source>
        <dbReference type="ARBA" id="ARBA00009699"/>
    </source>
</evidence>
<dbReference type="PIRSF" id="PIRSF016302">
    <property type="entry name" value="Man_a_manosd"/>
    <property type="match status" value="1"/>
</dbReference>
<comment type="subcellular location">
    <subcellularLocation>
        <location evidence="2">Endomembrane system</location>
    </subcellularLocation>
</comment>
<dbReference type="Proteomes" id="UP000038010">
    <property type="component" value="Unassembled WGS sequence"/>
</dbReference>
<evidence type="ECO:0000256" key="4">
    <source>
        <dbReference type="ARBA" id="ARBA00012350"/>
    </source>
</evidence>
<keyword evidence="5 13" id="KW-0732">Signal</keyword>
<comment type="caution">
    <text evidence="14">The sequence shown here is derived from an EMBL/GenBank/DDBJ whole genome shotgun (WGS) entry which is preliminary data.</text>
</comment>
<evidence type="ECO:0000256" key="8">
    <source>
        <dbReference type="ARBA" id="ARBA00023180"/>
    </source>
</evidence>
<feature type="signal peptide" evidence="13">
    <location>
        <begin position="1"/>
        <end position="32"/>
    </location>
</feature>
<keyword evidence="7 12" id="KW-0472">Membrane</keyword>
<evidence type="ECO:0000313" key="15">
    <source>
        <dbReference type="Proteomes" id="UP000038010"/>
    </source>
</evidence>
<evidence type="ECO:0000313" key="14">
    <source>
        <dbReference type="EMBL" id="KPI41708.1"/>
    </source>
</evidence>
<accession>A0A0N0NNM3</accession>
<dbReference type="Pfam" id="PF03663">
    <property type="entry name" value="Glyco_hydro_76"/>
    <property type="match status" value="1"/>
</dbReference>
<dbReference type="GeneID" id="28741696"/>
<dbReference type="GO" id="GO:0016052">
    <property type="term" value="P:carbohydrate catabolic process"/>
    <property type="evidence" value="ECO:0007669"/>
    <property type="project" value="InterPro"/>
</dbReference>
<evidence type="ECO:0000256" key="5">
    <source>
        <dbReference type="ARBA" id="ARBA00022729"/>
    </source>
</evidence>
<dbReference type="RefSeq" id="XP_018001671.1">
    <property type="nucleotide sequence ID" value="XM_018149816.1"/>
</dbReference>
<dbReference type="OrthoDB" id="4187847at2759"/>
<evidence type="ECO:0000256" key="6">
    <source>
        <dbReference type="ARBA" id="ARBA00022801"/>
    </source>
</evidence>
<gene>
    <name evidence="14" type="ORF">AB675_9296</name>
</gene>
<comment type="catalytic activity">
    <reaction evidence="1 10">
        <text>Random hydrolysis of (1-&gt;6)-alpha-D-mannosidic linkages in unbranched (1-&gt;6)-mannans.</text>
        <dbReference type="EC" id="3.2.1.101"/>
    </reaction>
</comment>
<keyword evidence="9 10" id="KW-0326">Glycosidase</keyword>
<keyword evidence="8" id="KW-0325">Glycoprotein</keyword>
<dbReference type="InterPro" id="IPR014480">
    <property type="entry name" value="Mannan-1_6-alpha_mannosidase"/>
</dbReference>
<keyword evidence="12" id="KW-1133">Transmembrane helix</keyword>
<dbReference type="PANTHER" id="PTHR12145:SF36">
    <property type="entry name" value="MANNAN ENDO-1,6-ALPHA-MANNOSIDASE DCW1"/>
    <property type="match status" value="1"/>
</dbReference>
<evidence type="ECO:0000256" key="11">
    <source>
        <dbReference type="SAM" id="MobiDB-lite"/>
    </source>
</evidence>
<evidence type="ECO:0000256" key="9">
    <source>
        <dbReference type="ARBA" id="ARBA00023295"/>
    </source>
</evidence>
<dbReference type="EMBL" id="LFJN01000009">
    <property type="protein sequence ID" value="KPI41708.1"/>
    <property type="molecule type" value="Genomic_DNA"/>
</dbReference>
<dbReference type="InterPro" id="IPR005198">
    <property type="entry name" value="Glyco_hydro_76"/>
</dbReference>
<dbReference type="AlphaFoldDB" id="A0A0N0NNM3"/>
<feature type="region of interest" description="Disordered" evidence="11">
    <location>
        <begin position="411"/>
        <end position="433"/>
    </location>
</feature>
<keyword evidence="12" id="KW-0812">Transmembrane</keyword>
<evidence type="ECO:0000256" key="7">
    <source>
        <dbReference type="ARBA" id="ARBA00023136"/>
    </source>
</evidence>
<feature type="chain" id="PRO_5005856971" description="Mannan endo-1,6-alpha-mannosidase" evidence="13">
    <location>
        <begin position="33"/>
        <end position="465"/>
    </location>
</feature>
<evidence type="ECO:0000256" key="2">
    <source>
        <dbReference type="ARBA" id="ARBA00004308"/>
    </source>
</evidence>
<dbReference type="SUPFAM" id="SSF48208">
    <property type="entry name" value="Six-hairpin glycosidases"/>
    <property type="match status" value="1"/>
</dbReference>
<protein>
    <recommendedName>
        <fullName evidence="4 10">Mannan endo-1,6-alpha-mannosidase</fullName>
        <ecNumber evidence="4 10">3.2.1.101</ecNumber>
    </recommendedName>
</protein>
<dbReference type="GO" id="GO:0008496">
    <property type="term" value="F:mannan endo-1,6-alpha-mannosidase activity"/>
    <property type="evidence" value="ECO:0007669"/>
    <property type="project" value="UniProtKB-UniRule"/>
</dbReference>
<dbReference type="Gene3D" id="1.50.10.20">
    <property type="match status" value="1"/>
</dbReference>
<feature type="transmembrane region" description="Helical" evidence="12">
    <location>
        <begin position="443"/>
        <end position="464"/>
    </location>
</feature>
<evidence type="ECO:0000256" key="12">
    <source>
        <dbReference type="SAM" id="Phobius"/>
    </source>
</evidence>
<keyword evidence="15" id="KW-1185">Reference proteome</keyword>
<evidence type="ECO:0000256" key="13">
    <source>
        <dbReference type="SAM" id="SignalP"/>
    </source>
</evidence>
<evidence type="ECO:0000256" key="1">
    <source>
        <dbReference type="ARBA" id="ARBA00001452"/>
    </source>
</evidence>
<dbReference type="PANTHER" id="PTHR12145">
    <property type="entry name" value="MANNAN ENDO-1,6-ALPHA-MANNOSIDASE DCW1"/>
    <property type="match status" value="1"/>
</dbReference>
<dbReference type="EC" id="3.2.1.101" evidence="4 10"/>
<organism evidence="14 15">
    <name type="scientific">Cyphellophora attinorum</name>
    <dbReference type="NCBI Taxonomy" id="1664694"/>
    <lineage>
        <taxon>Eukaryota</taxon>
        <taxon>Fungi</taxon>
        <taxon>Dikarya</taxon>
        <taxon>Ascomycota</taxon>
        <taxon>Pezizomycotina</taxon>
        <taxon>Eurotiomycetes</taxon>
        <taxon>Chaetothyriomycetidae</taxon>
        <taxon>Chaetothyriales</taxon>
        <taxon>Cyphellophoraceae</taxon>
        <taxon>Cyphellophora</taxon>
    </lineage>
</organism>
<dbReference type="STRING" id="1664694.A0A0N0NNM3"/>
<reference evidence="14 15" key="1">
    <citation type="submission" date="2015-06" db="EMBL/GenBank/DDBJ databases">
        <title>Draft genome of the ant-associated black yeast Phialophora attae CBS 131958.</title>
        <authorList>
            <person name="Moreno L.F."/>
            <person name="Stielow B.J."/>
            <person name="de Hoog S."/>
            <person name="Vicente V.A."/>
            <person name="Weiss V.A."/>
            <person name="de Vries M."/>
            <person name="Cruz L.M."/>
            <person name="Souza E.M."/>
        </authorList>
    </citation>
    <scope>NUCLEOTIDE SEQUENCE [LARGE SCALE GENOMIC DNA]</scope>
    <source>
        <strain evidence="14 15">CBS 131958</strain>
    </source>
</reference>
<dbReference type="FunFam" id="1.50.10.20:FF:000006">
    <property type="entry name" value="Mannan endo-1,6-alpha-mannosidase"/>
    <property type="match status" value="1"/>
</dbReference>
<dbReference type="VEuPathDB" id="FungiDB:AB675_9296"/>
<evidence type="ECO:0000256" key="10">
    <source>
        <dbReference type="PIRNR" id="PIRNR016302"/>
    </source>
</evidence>
<keyword evidence="6 10" id="KW-0378">Hydrolase</keyword>
<proteinExistence type="inferred from homology"/>
<dbReference type="GO" id="GO:0012505">
    <property type="term" value="C:endomembrane system"/>
    <property type="evidence" value="ECO:0007669"/>
    <property type="project" value="UniProtKB-SubCell"/>
</dbReference>
<name>A0A0N0NNM3_9EURO</name>
<dbReference type="InterPro" id="IPR008928">
    <property type="entry name" value="6-hairpin_glycosidase_sf"/>
</dbReference>
<sequence>MRPLPWRRRPTPCLASLASVLLFAVTVDTVQAAITLNVDDPNSIKAAAKIAANGMMKYYTGDKPGDTPGNLPQPYYWWEAGAMFGALIDYYYFTGDDTYNAMTQQAMLHQTGPDRDFMPPNQTRTEGNDDQGFWAMAAMSAAENNHPNPPEGEAQWLALAQAAFETQAKRWDNATCGGGLRWQIFTFNGGYNYKNTISNGCFFNLASRLAVYTSNATYALWAETVFDWMHNKIGLIDKDYNFFDGSDVLLQCKEFDHIQWTYNAGVYLAGAANMYNFTGGSPTWEAHLRGIIANLAHFMPDQSSQILVETACEPINSCNVDQRSFKAYLARWMAMAAVKAPAFAPQIKAILRANALAAAKTCTGGEDGNQCGLKWTEGVWDGQLGVGEQMSALEIFQANLIDYVPGPVNAESGTSKGDPNAGQGSKVGPGDLHRSKVTTADKVGAGALTLGVCGLFLGGVVWLAI</sequence>